<dbReference type="PANTHER" id="PTHR34606:SF16">
    <property type="entry name" value="BON DOMAIN-CONTAINING PROTEIN"/>
    <property type="match status" value="1"/>
</dbReference>
<dbReference type="EMBL" id="JAIOIV010000076">
    <property type="protein sequence ID" value="MBZ0156509.1"/>
    <property type="molecule type" value="Genomic_DNA"/>
</dbReference>
<dbReference type="InterPro" id="IPR051686">
    <property type="entry name" value="Lipoprotein_DolP"/>
</dbReference>
<dbReference type="Pfam" id="PF04972">
    <property type="entry name" value="BON"/>
    <property type="match status" value="1"/>
</dbReference>
<name>A0A953JBG2_9BACT</name>
<dbReference type="PANTHER" id="PTHR34606">
    <property type="entry name" value="BON DOMAIN-CONTAINING PROTEIN"/>
    <property type="match status" value="1"/>
</dbReference>
<dbReference type="InterPro" id="IPR007055">
    <property type="entry name" value="BON_dom"/>
</dbReference>
<accession>A0A953JBG2</accession>
<proteinExistence type="predicted"/>
<comment type="caution">
    <text evidence="3">The sequence shown here is derived from an EMBL/GenBank/DDBJ whole genome shotgun (WGS) entry which is preliminary data.</text>
</comment>
<protein>
    <submittedName>
        <fullName evidence="3">BON domain-containing protein</fullName>
    </submittedName>
</protein>
<reference evidence="3" key="2">
    <citation type="submission" date="2021-08" db="EMBL/GenBank/DDBJ databases">
        <authorList>
            <person name="Dalcin Martins P."/>
        </authorList>
    </citation>
    <scope>NUCLEOTIDE SEQUENCE</scope>
    <source>
        <strain evidence="3">MAG_39</strain>
    </source>
</reference>
<dbReference type="InterPro" id="IPR014004">
    <property type="entry name" value="Transpt-assoc_nodulatn_dom_bac"/>
</dbReference>
<evidence type="ECO:0000313" key="4">
    <source>
        <dbReference type="Proteomes" id="UP000705867"/>
    </source>
</evidence>
<feature type="signal peptide" evidence="1">
    <location>
        <begin position="1"/>
        <end position="21"/>
    </location>
</feature>
<dbReference type="Proteomes" id="UP000705867">
    <property type="component" value="Unassembled WGS sequence"/>
</dbReference>
<dbReference type="SMART" id="SM00749">
    <property type="entry name" value="BON"/>
    <property type="match status" value="1"/>
</dbReference>
<feature type="chain" id="PRO_5036703097" evidence="1">
    <location>
        <begin position="22"/>
        <end position="103"/>
    </location>
</feature>
<dbReference type="AlphaFoldDB" id="A0A953JBG2"/>
<keyword evidence="1" id="KW-0732">Signal</keyword>
<organism evidence="3 4">
    <name type="scientific">Candidatus Nitrobium versatile</name>
    <dbReference type="NCBI Taxonomy" id="2884831"/>
    <lineage>
        <taxon>Bacteria</taxon>
        <taxon>Pseudomonadati</taxon>
        <taxon>Nitrospirota</taxon>
        <taxon>Nitrospiria</taxon>
        <taxon>Nitrospirales</taxon>
        <taxon>Nitrospiraceae</taxon>
        <taxon>Candidatus Nitrobium</taxon>
    </lineage>
</organism>
<evidence type="ECO:0000313" key="3">
    <source>
        <dbReference type="EMBL" id="MBZ0156509.1"/>
    </source>
</evidence>
<sequence length="103" mass="11378">MKRYFVFLFLFLFLVSGCSTLTGRTAGQTVDDATITTKVNAKIIEDPALSYLKINVDTFEGRVTLTGQVPSKEAADRLVSHARSVEGVKDVKTNLVIQRPETK</sequence>
<evidence type="ECO:0000256" key="1">
    <source>
        <dbReference type="SAM" id="SignalP"/>
    </source>
</evidence>
<dbReference type="PROSITE" id="PS51257">
    <property type="entry name" value="PROKAR_LIPOPROTEIN"/>
    <property type="match status" value="1"/>
</dbReference>
<evidence type="ECO:0000259" key="2">
    <source>
        <dbReference type="PROSITE" id="PS50914"/>
    </source>
</evidence>
<feature type="domain" description="BON" evidence="2">
    <location>
        <begin position="31"/>
        <end position="99"/>
    </location>
</feature>
<dbReference type="Gene3D" id="3.30.1340.30">
    <property type="match status" value="1"/>
</dbReference>
<reference evidence="3" key="1">
    <citation type="journal article" date="2021" name="bioRxiv">
        <title>Unraveling nitrogen, sulfur and carbon metabolic pathways and microbial community transcriptional responses to substrate deprivation and toxicity stresses in a bioreactor mimicking anoxic brackish coastal sediment conditions.</title>
        <authorList>
            <person name="Martins P.D."/>
            <person name="Echeveste M.J."/>
            <person name="Arshad A."/>
            <person name="Kurth J."/>
            <person name="Ouboter H."/>
            <person name="Jetten M.S.M."/>
            <person name="Welte C.U."/>
        </authorList>
    </citation>
    <scope>NUCLEOTIDE SEQUENCE</scope>
    <source>
        <strain evidence="3">MAG_39</strain>
    </source>
</reference>
<gene>
    <name evidence="3" type="ORF">K8I29_09920</name>
</gene>
<dbReference type="PROSITE" id="PS50914">
    <property type="entry name" value="BON"/>
    <property type="match status" value="1"/>
</dbReference>